<reference evidence="1 2" key="2">
    <citation type="journal article" date="2022" name="Mol. Ecol. Resour.">
        <title>The genomes of chicory, endive, great burdock and yacon provide insights into Asteraceae paleo-polyploidization history and plant inulin production.</title>
        <authorList>
            <person name="Fan W."/>
            <person name="Wang S."/>
            <person name="Wang H."/>
            <person name="Wang A."/>
            <person name="Jiang F."/>
            <person name="Liu H."/>
            <person name="Zhao H."/>
            <person name="Xu D."/>
            <person name="Zhang Y."/>
        </authorList>
    </citation>
    <scope>NUCLEOTIDE SEQUENCE [LARGE SCALE GENOMIC DNA]</scope>
    <source>
        <strain evidence="2">cv. Niubang</strain>
    </source>
</reference>
<keyword evidence="2" id="KW-1185">Reference proteome</keyword>
<accession>A0ACB8XRW1</accession>
<reference evidence="2" key="1">
    <citation type="journal article" date="2022" name="Mol. Ecol. Resour.">
        <title>The genomes of chicory, endive, great burdock and yacon provide insights into Asteraceae palaeo-polyploidization history and plant inulin production.</title>
        <authorList>
            <person name="Fan W."/>
            <person name="Wang S."/>
            <person name="Wang H."/>
            <person name="Wang A."/>
            <person name="Jiang F."/>
            <person name="Liu H."/>
            <person name="Zhao H."/>
            <person name="Xu D."/>
            <person name="Zhang Y."/>
        </authorList>
    </citation>
    <scope>NUCLEOTIDE SEQUENCE [LARGE SCALE GENOMIC DNA]</scope>
    <source>
        <strain evidence="2">cv. Niubang</strain>
    </source>
</reference>
<gene>
    <name evidence="1" type="ORF">L6452_38857</name>
</gene>
<proteinExistence type="predicted"/>
<evidence type="ECO:0000313" key="2">
    <source>
        <dbReference type="Proteomes" id="UP001055879"/>
    </source>
</evidence>
<dbReference type="EMBL" id="CM042061">
    <property type="protein sequence ID" value="KAI3672758.1"/>
    <property type="molecule type" value="Genomic_DNA"/>
</dbReference>
<dbReference type="Proteomes" id="UP001055879">
    <property type="component" value="Linkage Group LG15"/>
</dbReference>
<name>A0ACB8XRW1_ARCLA</name>
<evidence type="ECO:0000313" key="1">
    <source>
        <dbReference type="EMBL" id="KAI3672758.1"/>
    </source>
</evidence>
<protein>
    <submittedName>
        <fullName evidence="1">Uncharacterized protein</fullName>
    </submittedName>
</protein>
<sequence length="379" mass="42647">MCNIKKQSGAAQLLRNAKIIIWDEASMAKRQAVEALDRTMQDIIGVALPFGGKIMVMGGDFRQVLPVVRRGTRAQIVDSSLRMSPLWSTIKKIRLTLNMRALTDPWFSGFLLRVGDGNEEALDEKFIRIPDDMTIPYTDNVDPKDALIDAIFPSLQINGADSDYIISRAILSTKNENVDEINDKLINKFCGDEKVYYSFDEAEDDRNNFYPVEFLNSLTVSGLPPHYLRLKIGCPIILLRNIDPSNGLCNGTRLICRGFQQNVIDAEIAIGQHAGKRVFLPRIPLCPSEDNMFPFKLKRKQFPVRLSFSMTINKAQGQTIPNVGVYLPESVFSHGQLYVALSRGISRGTTKVLVKPVKKFNRVGVYTSNVVYKEVLRDE</sequence>
<organism evidence="1 2">
    <name type="scientific">Arctium lappa</name>
    <name type="common">Greater burdock</name>
    <name type="synonym">Lappa major</name>
    <dbReference type="NCBI Taxonomy" id="4217"/>
    <lineage>
        <taxon>Eukaryota</taxon>
        <taxon>Viridiplantae</taxon>
        <taxon>Streptophyta</taxon>
        <taxon>Embryophyta</taxon>
        <taxon>Tracheophyta</taxon>
        <taxon>Spermatophyta</taxon>
        <taxon>Magnoliopsida</taxon>
        <taxon>eudicotyledons</taxon>
        <taxon>Gunneridae</taxon>
        <taxon>Pentapetalae</taxon>
        <taxon>asterids</taxon>
        <taxon>campanulids</taxon>
        <taxon>Asterales</taxon>
        <taxon>Asteraceae</taxon>
        <taxon>Carduoideae</taxon>
        <taxon>Cardueae</taxon>
        <taxon>Arctiinae</taxon>
        <taxon>Arctium</taxon>
    </lineage>
</organism>
<comment type="caution">
    <text evidence="1">The sequence shown here is derived from an EMBL/GenBank/DDBJ whole genome shotgun (WGS) entry which is preliminary data.</text>
</comment>